<reference evidence="1" key="1">
    <citation type="submission" date="2014-11" db="EMBL/GenBank/DDBJ databases">
        <authorList>
            <person name="Amaro Gonzalez C."/>
        </authorList>
    </citation>
    <scope>NUCLEOTIDE SEQUENCE</scope>
</reference>
<dbReference type="EMBL" id="GBXM01094390">
    <property type="protein sequence ID" value="JAH14187.1"/>
    <property type="molecule type" value="Transcribed_RNA"/>
</dbReference>
<accession>A0A0E9QCD2</accession>
<evidence type="ECO:0000313" key="1">
    <source>
        <dbReference type="EMBL" id="JAH14187.1"/>
    </source>
</evidence>
<sequence length="32" mass="4038">MPFIFYYYEFNLPYCISQAITLLWEFLYVVHL</sequence>
<reference evidence="1" key="2">
    <citation type="journal article" date="2015" name="Fish Shellfish Immunol.">
        <title>Early steps in the European eel (Anguilla anguilla)-Vibrio vulnificus interaction in the gills: Role of the RtxA13 toxin.</title>
        <authorList>
            <person name="Callol A."/>
            <person name="Pajuelo D."/>
            <person name="Ebbesson L."/>
            <person name="Teles M."/>
            <person name="MacKenzie S."/>
            <person name="Amaro C."/>
        </authorList>
    </citation>
    <scope>NUCLEOTIDE SEQUENCE</scope>
</reference>
<proteinExistence type="predicted"/>
<dbReference type="AlphaFoldDB" id="A0A0E9QCD2"/>
<protein>
    <submittedName>
        <fullName evidence="1">Uncharacterized protein</fullName>
    </submittedName>
</protein>
<name>A0A0E9QCD2_ANGAN</name>
<organism evidence="1">
    <name type="scientific">Anguilla anguilla</name>
    <name type="common">European freshwater eel</name>
    <name type="synonym">Muraena anguilla</name>
    <dbReference type="NCBI Taxonomy" id="7936"/>
    <lineage>
        <taxon>Eukaryota</taxon>
        <taxon>Metazoa</taxon>
        <taxon>Chordata</taxon>
        <taxon>Craniata</taxon>
        <taxon>Vertebrata</taxon>
        <taxon>Euteleostomi</taxon>
        <taxon>Actinopterygii</taxon>
        <taxon>Neopterygii</taxon>
        <taxon>Teleostei</taxon>
        <taxon>Anguilliformes</taxon>
        <taxon>Anguillidae</taxon>
        <taxon>Anguilla</taxon>
    </lineage>
</organism>